<keyword evidence="2 7" id="KW-0813">Transport</keyword>
<feature type="transmembrane region" description="Helical" evidence="7">
    <location>
        <begin position="268"/>
        <end position="290"/>
    </location>
</feature>
<comment type="similarity">
    <text evidence="7">Belongs to the binding-protein-dependent transport system permease family.</text>
</comment>
<dbReference type="PROSITE" id="PS50928">
    <property type="entry name" value="ABC_TM1"/>
    <property type="match status" value="1"/>
</dbReference>
<dbReference type="CDD" id="cd06261">
    <property type="entry name" value="TM_PBP2"/>
    <property type="match status" value="1"/>
</dbReference>
<dbReference type="PANTHER" id="PTHR43005">
    <property type="entry name" value="BLR7065 PROTEIN"/>
    <property type="match status" value="1"/>
</dbReference>
<dbReference type="Proteomes" id="UP000595917">
    <property type="component" value="Chromosome"/>
</dbReference>
<dbReference type="KEGG" id="bhc:JFL75_19955"/>
<feature type="transmembrane region" description="Helical" evidence="7">
    <location>
        <begin position="77"/>
        <end position="99"/>
    </location>
</feature>
<dbReference type="RefSeq" id="WP_215626480.1">
    <property type="nucleotide sequence ID" value="NZ_CP067089.2"/>
</dbReference>
<keyword evidence="4 7" id="KW-0812">Transmembrane</keyword>
<keyword evidence="6 7" id="KW-0472">Membrane</keyword>
<evidence type="ECO:0000256" key="2">
    <source>
        <dbReference type="ARBA" id="ARBA00022448"/>
    </source>
</evidence>
<dbReference type="GO" id="GO:0055085">
    <property type="term" value="P:transmembrane transport"/>
    <property type="evidence" value="ECO:0007669"/>
    <property type="project" value="InterPro"/>
</dbReference>
<proteinExistence type="inferred from homology"/>
<dbReference type="EMBL" id="CP067089">
    <property type="protein sequence ID" value="QQO09175.1"/>
    <property type="molecule type" value="Genomic_DNA"/>
</dbReference>
<dbReference type="SUPFAM" id="SSF161098">
    <property type="entry name" value="MetI-like"/>
    <property type="match status" value="1"/>
</dbReference>
<protein>
    <submittedName>
        <fullName evidence="9">Sugar ABC transporter permease</fullName>
    </submittedName>
</protein>
<dbReference type="InterPro" id="IPR035906">
    <property type="entry name" value="MetI-like_sf"/>
</dbReference>
<evidence type="ECO:0000256" key="5">
    <source>
        <dbReference type="ARBA" id="ARBA00022989"/>
    </source>
</evidence>
<evidence type="ECO:0000313" key="10">
    <source>
        <dbReference type="Proteomes" id="UP000595917"/>
    </source>
</evidence>
<evidence type="ECO:0000256" key="7">
    <source>
        <dbReference type="RuleBase" id="RU363032"/>
    </source>
</evidence>
<feature type="domain" description="ABC transmembrane type-1" evidence="8">
    <location>
        <begin position="74"/>
        <end position="289"/>
    </location>
</feature>
<feature type="transmembrane region" description="Helical" evidence="7">
    <location>
        <begin position="163"/>
        <end position="188"/>
    </location>
</feature>
<reference evidence="9" key="1">
    <citation type="submission" date="2021-01" db="EMBL/GenBank/DDBJ databases">
        <title>Description of Breznakiella homolactica.</title>
        <authorList>
            <person name="Song Y."/>
            <person name="Brune A."/>
        </authorList>
    </citation>
    <scope>NUCLEOTIDE SEQUENCE</scope>
    <source>
        <strain evidence="9">RmG30</strain>
    </source>
</reference>
<evidence type="ECO:0000256" key="4">
    <source>
        <dbReference type="ARBA" id="ARBA00022692"/>
    </source>
</evidence>
<feature type="transmembrane region" description="Helical" evidence="7">
    <location>
        <begin position="111"/>
        <end position="131"/>
    </location>
</feature>
<dbReference type="PANTHER" id="PTHR43005:SF1">
    <property type="entry name" value="SPERMIDINE_PUTRESCINE TRANSPORT SYSTEM PERMEASE PROTEIN"/>
    <property type="match status" value="1"/>
</dbReference>
<evidence type="ECO:0000259" key="8">
    <source>
        <dbReference type="PROSITE" id="PS50928"/>
    </source>
</evidence>
<accession>A0A7T7XMP8</accession>
<evidence type="ECO:0000256" key="1">
    <source>
        <dbReference type="ARBA" id="ARBA00004651"/>
    </source>
</evidence>
<dbReference type="Pfam" id="PF00528">
    <property type="entry name" value="BPD_transp_1"/>
    <property type="match status" value="1"/>
</dbReference>
<dbReference type="AlphaFoldDB" id="A0A7T7XMP8"/>
<sequence length="300" mass="33984">MKKLTYEQKEKRAGYCFTLPALIFLLGFILFPILYNVLMSFREVNLMTLNRVQPFAGLENYRAILRMPVFGKAFANTLLFTFVSLFFQFIIGFALALLFSRKFRLNNMSRGLMLVCWLIPLMAVASVWKWLFASDSTGIINFLLMKLRLIQEPVKWLLSPGKAMLALIIVNIWRGVPFNMLLLATGLTTLPRDVFEAASIDGATKWQSFVYMTIPLLRPTIISVVTLGFIYTFKTFDLVFIMTGGGPLYSTEILATISYRLTFNDFEFGMGSAVANVMLVVLVIVGLVNLKFTGKDEVMS</sequence>
<comment type="subcellular location">
    <subcellularLocation>
        <location evidence="1 7">Cell membrane</location>
        <topology evidence="1 7">Multi-pass membrane protein</topology>
    </subcellularLocation>
</comment>
<dbReference type="Gene3D" id="1.10.3720.10">
    <property type="entry name" value="MetI-like"/>
    <property type="match status" value="1"/>
</dbReference>
<evidence type="ECO:0000313" key="9">
    <source>
        <dbReference type="EMBL" id="QQO09175.1"/>
    </source>
</evidence>
<name>A0A7T7XMP8_9SPIR</name>
<evidence type="ECO:0000256" key="3">
    <source>
        <dbReference type="ARBA" id="ARBA00022475"/>
    </source>
</evidence>
<evidence type="ECO:0000256" key="6">
    <source>
        <dbReference type="ARBA" id="ARBA00023136"/>
    </source>
</evidence>
<keyword evidence="3" id="KW-1003">Cell membrane</keyword>
<feature type="transmembrane region" description="Helical" evidence="7">
    <location>
        <begin position="12"/>
        <end position="35"/>
    </location>
</feature>
<feature type="transmembrane region" description="Helical" evidence="7">
    <location>
        <begin position="209"/>
        <end position="233"/>
    </location>
</feature>
<gene>
    <name evidence="9" type="ORF">JFL75_19955</name>
</gene>
<organism evidence="9 10">
    <name type="scientific">Breznakiella homolactica</name>
    <dbReference type="NCBI Taxonomy" id="2798577"/>
    <lineage>
        <taxon>Bacteria</taxon>
        <taxon>Pseudomonadati</taxon>
        <taxon>Spirochaetota</taxon>
        <taxon>Spirochaetia</taxon>
        <taxon>Spirochaetales</taxon>
        <taxon>Breznakiellaceae</taxon>
        <taxon>Breznakiella</taxon>
    </lineage>
</organism>
<dbReference type="GO" id="GO:0005886">
    <property type="term" value="C:plasma membrane"/>
    <property type="evidence" value="ECO:0007669"/>
    <property type="project" value="UniProtKB-SubCell"/>
</dbReference>
<dbReference type="InterPro" id="IPR000515">
    <property type="entry name" value="MetI-like"/>
</dbReference>
<dbReference type="SUPFAM" id="SSF160964">
    <property type="entry name" value="MalF N-terminal region-like"/>
    <property type="match status" value="1"/>
</dbReference>
<keyword evidence="5 7" id="KW-1133">Transmembrane helix</keyword>
<keyword evidence="10" id="KW-1185">Reference proteome</keyword>